<dbReference type="AlphaFoldDB" id="X7F9M4"/>
<keyword evidence="4" id="KW-0808">Transferase</keyword>
<dbReference type="GO" id="GO:0004719">
    <property type="term" value="F:protein-L-isoaspartate (D-aspartate) O-methyltransferase activity"/>
    <property type="evidence" value="ECO:0007669"/>
    <property type="project" value="InterPro"/>
</dbReference>
<dbReference type="PANTHER" id="PTHR11579">
    <property type="entry name" value="PROTEIN-L-ISOASPARTATE O-METHYLTRANSFERASE"/>
    <property type="match status" value="1"/>
</dbReference>
<proteinExistence type="inferred from homology"/>
<dbReference type="GO" id="GO:0005737">
    <property type="term" value="C:cytoplasm"/>
    <property type="evidence" value="ECO:0007669"/>
    <property type="project" value="TreeGrafter"/>
</dbReference>
<comment type="caution">
    <text evidence="4">The sequence shown here is derived from an EMBL/GenBank/DDBJ whole genome shotgun (WGS) entry which is preliminary data.</text>
</comment>
<dbReference type="OrthoDB" id="9798496at2"/>
<dbReference type="STRING" id="1449351.RISW2_04650"/>
<dbReference type="InterPro" id="IPR029063">
    <property type="entry name" value="SAM-dependent_MTases_sf"/>
</dbReference>
<evidence type="ECO:0000313" key="5">
    <source>
        <dbReference type="Proteomes" id="UP000023430"/>
    </source>
</evidence>
<dbReference type="Pfam" id="PF01135">
    <property type="entry name" value="PCMT"/>
    <property type="match status" value="1"/>
</dbReference>
<accession>X7F9M4</accession>
<sequence>MADQATRRRMMVDTQVRPADVTKFPIIAALLKIPREAFLPADRSEAAYISENVPLAEGRVLLEPRTFAKMLDALAITQDMLVLDVGAGMGYSSAVIAELAEAVVALEEDEDLAKEAESLLVEHHADNAILHRGPLAEGAAEHGPYDAIIIEGAVETVPPALIDQLKDEGRIAVLFQEGRLGVVRIGYKLDGHVSWRFVFNAGAPVIPGFEKETSFAL</sequence>
<dbReference type="EMBL" id="JAME01000015">
    <property type="protein sequence ID" value="ETX28794.1"/>
    <property type="molecule type" value="Genomic_DNA"/>
</dbReference>
<dbReference type="InterPro" id="IPR000682">
    <property type="entry name" value="PCMT"/>
</dbReference>
<evidence type="ECO:0000256" key="1">
    <source>
        <dbReference type="ARBA" id="ARBA00005369"/>
    </source>
</evidence>
<dbReference type="PATRIC" id="fig|1449351.3.peg.2267"/>
<organism evidence="4 5">
    <name type="scientific">Roseivivax isoporae LMG 25204</name>
    <dbReference type="NCBI Taxonomy" id="1449351"/>
    <lineage>
        <taxon>Bacteria</taxon>
        <taxon>Pseudomonadati</taxon>
        <taxon>Pseudomonadota</taxon>
        <taxon>Alphaproteobacteria</taxon>
        <taxon>Rhodobacterales</taxon>
        <taxon>Roseobacteraceae</taxon>
        <taxon>Roseivivax</taxon>
    </lineage>
</organism>
<dbReference type="eggNOG" id="COG2518">
    <property type="taxonomic scope" value="Bacteria"/>
</dbReference>
<keyword evidence="5" id="KW-1185">Reference proteome</keyword>
<evidence type="ECO:0000256" key="2">
    <source>
        <dbReference type="ARBA" id="ARBA00013346"/>
    </source>
</evidence>
<dbReference type="RefSeq" id="WP_043770729.1">
    <property type="nucleotide sequence ID" value="NZ_JAME01000015.1"/>
</dbReference>
<dbReference type="Proteomes" id="UP000023430">
    <property type="component" value="Unassembled WGS sequence"/>
</dbReference>
<evidence type="ECO:0000256" key="3">
    <source>
        <dbReference type="ARBA" id="ARBA00030757"/>
    </source>
</evidence>
<reference evidence="4 5" key="1">
    <citation type="submission" date="2014-01" db="EMBL/GenBank/DDBJ databases">
        <title>Roseivivax isoporae LMG 25204 Genome Sequencing.</title>
        <authorList>
            <person name="Lai Q."/>
            <person name="Li G."/>
            <person name="Shao Z."/>
        </authorList>
    </citation>
    <scope>NUCLEOTIDE SEQUENCE [LARGE SCALE GENOMIC DNA]</scope>
    <source>
        <strain evidence="4 5">LMG 25204</strain>
    </source>
</reference>
<dbReference type="PANTHER" id="PTHR11579:SF18">
    <property type="entry name" value="PROTEIN-L-ISOASPARTATE O-METHYLTRANSFERASE"/>
    <property type="match status" value="1"/>
</dbReference>
<protein>
    <recommendedName>
        <fullName evidence="2">Protein-L-isoaspartate O-methyltransferase</fullName>
    </recommendedName>
    <alternativeName>
        <fullName evidence="3">Protein L-isoaspartyl methyltransferase</fullName>
    </alternativeName>
</protein>
<keyword evidence="4" id="KW-0489">Methyltransferase</keyword>
<dbReference type="SUPFAM" id="SSF53335">
    <property type="entry name" value="S-adenosyl-L-methionine-dependent methyltransferases"/>
    <property type="match status" value="1"/>
</dbReference>
<name>X7F9M4_9RHOB</name>
<dbReference type="Gene3D" id="3.40.50.150">
    <property type="entry name" value="Vaccinia Virus protein VP39"/>
    <property type="match status" value="1"/>
</dbReference>
<gene>
    <name evidence="4" type="ORF">RISW2_04650</name>
</gene>
<comment type="similarity">
    <text evidence="1">Belongs to the methyltransferase superfamily. L-isoaspartyl/D-aspartyl protein methyltransferase family.</text>
</comment>
<dbReference type="GO" id="GO:0032259">
    <property type="term" value="P:methylation"/>
    <property type="evidence" value="ECO:0007669"/>
    <property type="project" value="UniProtKB-KW"/>
</dbReference>
<dbReference type="CDD" id="cd02440">
    <property type="entry name" value="AdoMet_MTases"/>
    <property type="match status" value="1"/>
</dbReference>
<evidence type="ECO:0000313" key="4">
    <source>
        <dbReference type="EMBL" id="ETX28794.1"/>
    </source>
</evidence>